<protein>
    <submittedName>
        <fullName evidence="1">Uncharacterized protein</fullName>
    </submittedName>
</protein>
<proteinExistence type="predicted"/>
<reference evidence="1 2" key="1">
    <citation type="journal article" date="2004" name="J. Virol.">
        <title>Complete genome sequence of lymphocystis disease virus isolated from China.</title>
        <authorList>
            <person name="Zhang Q.Y."/>
            <person name="Xiao F."/>
            <person name="Xie J."/>
            <person name="Li Z.Q."/>
            <person name="Gui J.F."/>
        </authorList>
    </citation>
    <scope>NUCLEOTIDE SEQUENCE [LARGE SCALE GENOMIC DNA]</scope>
</reference>
<dbReference type="GeneID" id="2978987"/>
<dbReference type="RefSeq" id="YP_073619.1">
    <property type="nucleotide sequence ID" value="NC_005902.1"/>
</dbReference>
<keyword evidence="2" id="KW-1185">Reference proteome</keyword>
<evidence type="ECO:0000313" key="2">
    <source>
        <dbReference type="Proteomes" id="UP000106699"/>
    </source>
</evidence>
<name>Q677Z9_9VIRU</name>
<dbReference type="EMBL" id="AY380826">
    <property type="protein sequence ID" value="AAU10958.1"/>
    <property type="molecule type" value="Genomic_DNA"/>
</dbReference>
<sequence>MINLLKSFKPYAKFLMETISLILVFNSIKFKLVSRASKKI</sequence>
<dbReference type="KEGG" id="vg:2978987"/>
<evidence type="ECO:0000313" key="1">
    <source>
        <dbReference type="EMBL" id="AAU10958.1"/>
    </source>
</evidence>
<dbReference type="Proteomes" id="UP000106699">
    <property type="component" value="Segment"/>
</dbReference>
<accession>Q677Z9</accession>
<organism evidence="1 2">
    <name type="scientific">lymphocystis disease virus-China</name>
    <dbReference type="NCBI Taxonomy" id="256729"/>
    <lineage>
        <taxon>Viruses</taxon>
        <taxon>Varidnaviria</taxon>
        <taxon>Bamfordvirae</taxon>
        <taxon>Nucleocytoviricota</taxon>
        <taxon>Megaviricetes</taxon>
        <taxon>Pimascovirales</taxon>
        <taxon>Pimascovirales incertae sedis</taxon>
        <taxon>Iridoviridae</taxon>
        <taxon>Alphairidovirinae</taxon>
        <taxon>Lymphocystivirus</taxon>
        <taxon>Lymphocystivirus paralichthys1</taxon>
        <taxon>Lymphocystis disease virus 2</taxon>
    </lineage>
</organism>